<feature type="compositionally biased region" description="Low complexity" evidence="2">
    <location>
        <begin position="251"/>
        <end position="268"/>
    </location>
</feature>
<evidence type="ECO:0000313" key="4">
    <source>
        <dbReference type="Proteomes" id="UP000000305"/>
    </source>
</evidence>
<dbReference type="InParanoid" id="E9FRH9"/>
<sequence>MANHAIVTQSSPSTTTRGNLVSPEEEMLDRPTMELLPDRPSRIPPMAPARPAPLPGSAVRIQPPRRTTTATTPTTSPIVVPRVPAPTLPLRQSTPTTTTYTTANVSGSRSLQVAAATSSVEAAAEVITLSQPRPDGERVRNEYIDTPLKGGLRTTPLHAETHIHISGSPHDHLALVSPLGSQSSKTSSSSTKSLPFNHTGNTPLTSPSLKRLQSTRRSLPITKQPAQFTKDTTPSSSSAANCRRGDVNCPTTTSSSTSRMVFSSPGSQSSGGGDSVICPDCDRCRCLSCRTPRPLPSKWLCGDKCLCSAESCVDYVSCLCCVKGLFYHCGSASDEDDEDDDVHRRRYHHHHQPTTTSNASGGGSCADAPCSCVPSHHRMARWGCLASLTLVMPCLLCYWPLQGGVKVVEMCYQKCTRHGCRCDQQHQQQQRRPNHTTSSSSAQPTGKTAVVVQPLPNSSGKRLLDI</sequence>
<proteinExistence type="inferred from homology"/>
<dbReference type="InterPro" id="IPR007875">
    <property type="entry name" value="Sprouty"/>
</dbReference>
<reference evidence="3 4" key="1">
    <citation type="journal article" date="2011" name="Science">
        <title>The ecoresponsive genome of Daphnia pulex.</title>
        <authorList>
            <person name="Colbourne J.K."/>
            <person name="Pfrender M.E."/>
            <person name="Gilbert D."/>
            <person name="Thomas W.K."/>
            <person name="Tucker A."/>
            <person name="Oakley T.H."/>
            <person name="Tokishita S."/>
            <person name="Aerts A."/>
            <person name="Arnold G.J."/>
            <person name="Basu M.K."/>
            <person name="Bauer D.J."/>
            <person name="Caceres C.E."/>
            <person name="Carmel L."/>
            <person name="Casola C."/>
            <person name="Choi J.H."/>
            <person name="Detter J.C."/>
            <person name="Dong Q."/>
            <person name="Dusheyko S."/>
            <person name="Eads B.D."/>
            <person name="Frohlich T."/>
            <person name="Geiler-Samerotte K.A."/>
            <person name="Gerlach D."/>
            <person name="Hatcher P."/>
            <person name="Jogdeo S."/>
            <person name="Krijgsveld J."/>
            <person name="Kriventseva E.V."/>
            <person name="Kultz D."/>
            <person name="Laforsch C."/>
            <person name="Lindquist E."/>
            <person name="Lopez J."/>
            <person name="Manak J.R."/>
            <person name="Muller J."/>
            <person name="Pangilinan J."/>
            <person name="Patwardhan R.P."/>
            <person name="Pitluck S."/>
            <person name="Pritham E.J."/>
            <person name="Rechtsteiner A."/>
            <person name="Rho M."/>
            <person name="Rogozin I.B."/>
            <person name="Sakarya O."/>
            <person name="Salamov A."/>
            <person name="Schaack S."/>
            <person name="Shapiro H."/>
            <person name="Shiga Y."/>
            <person name="Skalitzky C."/>
            <person name="Smith Z."/>
            <person name="Souvorov A."/>
            <person name="Sung W."/>
            <person name="Tang Z."/>
            <person name="Tsuchiya D."/>
            <person name="Tu H."/>
            <person name="Vos H."/>
            <person name="Wang M."/>
            <person name="Wolf Y.I."/>
            <person name="Yamagata H."/>
            <person name="Yamada T."/>
            <person name="Ye Y."/>
            <person name="Shaw J.R."/>
            <person name="Andrews J."/>
            <person name="Crease T.J."/>
            <person name="Tang H."/>
            <person name="Lucas S.M."/>
            <person name="Robertson H.M."/>
            <person name="Bork P."/>
            <person name="Koonin E.V."/>
            <person name="Zdobnov E.M."/>
            <person name="Grigoriev I.V."/>
            <person name="Lynch M."/>
            <person name="Boore J.L."/>
        </authorList>
    </citation>
    <scope>NUCLEOTIDE SEQUENCE [LARGE SCALE GENOMIC DNA]</scope>
</reference>
<dbReference type="GO" id="GO:0040037">
    <property type="term" value="P:negative regulation of fibroblast growth factor receptor signaling pathway"/>
    <property type="evidence" value="ECO:0000318"/>
    <property type="project" value="GO_Central"/>
</dbReference>
<dbReference type="GO" id="GO:0016020">
    <property type="term" value="C:membrane"/>
    <property type="evidence" value="ECO:0007669"/>
    <property type="project" value="InterPro"/>
</dbReference>
<evidence type="ECO:0000313" key="3">
    <source>
        <dbReference type="EMBL" id="EFX90196.1"/>
    </source>
</evidence>
<dbReference type="GO" id="GO:0048513">
    <property type="term" value="P:animal organ development"/>
    <property type="evidence" value="ECO:0000318"/>
    <property type="project" value="GO_Central"/>
</dbReference>
<comment type="similarity">
    <text evidence="1">Belongs to the sprouty family.</text>
</comment>
<feature type="region of interest" description="Disordered" evidence="2">
    <location>
        <begin position="169"/>
        <end position="274"/>
    </location>
</feature>
<accession>E9FRH9</accession>
<evidence type="ECO:0000256" key="1">
    <source>
        <dbReference type="ARBA" id="ARBA00010964"/>
    </source>
</evidence>
<evidence type="ECO:0000256" key="2">
    <source>
        <dbReference type="SAM" id="MobiDB-lite"/>
    </source>
</evidence>
<keyword evidence="4" id="KW-1185">Reference proteome</keyword>
<feature type="compositionally biased region" description="Polar residues" evidence="2">
    <location>
        <begin position="194"/>
        <end position="217"/>
    </location>
</feature>
<dbReference type="OMA" id="TLCEACY"/>
<feature type="compositionally biased region" description="Low complexity" evidence="2">
    <location>
        <begin position="181"/>
        <end position="193"/>
    </location>
</feature>
<dbReference type="OrthoDB" id="6366158at2759"/>
<feature type="compositionally biased region" description="Polar residues" evidence="2">
    <location>
        <begin position="1"/>
        <end position="19"/>
    </location>
</feature>
<feature type="compositionally biased region" description="Pro residues" evidence="2">
    <location>
        <begin position="42"/>
        <end position="54"/>
    </location>
</feature>
<dbReference type="KEGG" id="dpx:DAPPUDRAFT_232727"/>
<gene>
    <name evidence="3" type="ORF">DAPPUDRAFT_232727</name>
</gene>
<dbReference type="EMBL" id="GL732523">
    <property type="protein sequence ID" value="EFX90196.1"/>
    <property type="molecule type" value="Genomic_DNA"/>
</dbReference>
<dbReference type="PhylomeDB" id="E9FRH9"/>
<protein>
    <recommendedName>
        <fullName evidence="5">Protein sprouty</fullName>
    </recommendedName>
</protein>
<evidence type="ECO:0008006" key="5">
    <source>
        <dbReference type="Google" id="ProtNLM"/>
    </source>
</evidence>
<dbReference type="InterPro" id="IPR051192">
    <property type="entry name" value="Sprouty_domain"/>
</dbReference>
<dbReference type="eggNOG" id="ENOG502QTG8">
    <property type="taxonomic scope" value="Eukaryota"/>
</dbReference>
<feature type="compositionally biased region" description="Polar residues" evidence="2">
    <location>
        <begin position="224"/>
        <end position="240"/>
    </location>
</feature>
<dbReference type="GO" id="GO:0005829">
    <property type="term" value="C:cytosol"/>
    <property type="evidence" value="ECO:0000318"/>
    <property type="project" value="GO_Central"/>
</dbReference>
<dbReference type="PANTHER" id="PTHR12365:SF7">
    <property type="entry name" value="PROTEIN SPROUTY"/>
    <property type="match status" value="1"/>
</dbReference>
<dbReference type="Pfam" id="PF05210">
    <property type="entry name" value="Sprouty"/>
    <property type="match status" value="1"/>
</dbReference>
<feature type="compositionally biased region" description="Basic and acidic residues" evidence="2">
    <location>
        <begin position="28"/>
        <end position="41"/>
    </location>
</feature>
<dbReference type="AlphaFoldDB" id="E9FRH9"/>
<dbReference type="PROSITE" id="PS51227">
    <property type="entry name" value="SPR"/>
    <property type="match status" value="1"/>
</dbReference>
<organism evidence="3 4">
    <name type="scientific">Daphnia pulex</name>
    <name type="common">Water flea</name>
    <dbReference type="NCBI Taxonomy" id="6669"/>
    <lineage>
        <taxon>Eukaryota</taxon>
        <taxon>Metazoa</taxon>
        <taxon>Ecdysozoa</taxon>
        <taxon>Arthropoda</taxon>
        <taxon>Crustacea</taxon>
        <taxon>Branchiopoda</taxon>
        <taxon>Diplostraca</taxon>
        <taxon>Cladocera</taxon>
        <taxon>Anomopoda</taxon>
        <taxon>Daphniidae</taxon>
        <taxon>Daphnia</taxon>
    </lineage>
</organism>
<dbReference type="Proteomes" id="UP000000305">
    <property type="component" value="Unassembled WGS sequence"/>
</dbReference>
<dbReference type="PANTHER" id="PTHR12365">
    <property type="entry name" value="SPROUTY"/>
    <property type="match status" value="1"/>
</dbReference>
<dbReference type="HOGENOM" id="CLU_683915_0_0_1"/>
<dbReference type="FunCoup" id="E9FRH9">
    <property type="interactions" value="49"/>
</dbReference>
<feature type="region of interest" description="Disordered" evidence="2">
    <location>
        <begin position="426"/>
        <end position="466"/>
    </location>
</feature>
<dbReference type="GO" id="GO:0070373">
    <property type="term" value="P:negative regulation of ERK1 and ERK2 cascade"/>
    <property type="evidence" value="ECO:0000318"/>
    <property type="project" value="GO_Central"/>
</dbReference>
<name>E9FRH9_DAPPU</name>
<feature type="region of interest" description="Disordered" evidence="2">
    <location>
        <begin position="340"/>
        <end position="363"/>
    </location>
</feature>
<dbReference type="STRING" id="6669.E9FRH9"/>
<feature type="compositionally biased region" description="Polar residues" evidence="2">
    <location>
        <begin position="435"/>
        <end position="446"/>
    </location>
</feature>
<dbReference type="GO" id="GO:0046580">
    <property type="term" value="P:negative regulation of Ras protein signal transduction"/>
    <property type="evidence" value="ECO:0000318"/>
    <property type="project" value="GO_Central"/>
</dbReference>
<feature type="region of interest" description="Disordered" evidence="2">
    <location>
        <begin position="1"/>
        <end position="78"/>
    </location>
</feature>
<feature type="compositionally biased region" description="Low complexity" evidence="2">
    <location>
        <begin position="64"/>
        <end position="78"/>
    </location>
</feature>